<gene>
    <name evidence="2" type="ORF">ACFO6X_13365</name>
</gene>
<keyword evidence="1" id="KW-0812">Transmembrane</keyword>
<evidence type="ECO:0000313" key="2">
    <source>
        <dbReference type="EMBL" id="MFC4789969.1"/>
    </source>
</evidence>
<reference evidence="3" key="1">
    <citation type="journal article" date="2019" name="Int. J. Syst. Evol. Microbiol.">
        <title>The Global Catalogue of Microorganisms (GCM) 10K type strain sequencing project: providing services to taxonomists for standard genome sequencing and annotation.</title>
        <authorList>
            <consortium name="The Broad Institute Genomics Platform"/>
            <consortium name="The Broad Institute Genome Sequencing Center for Infectious Disease"/>
            <person name="Wu L."/>
            <person name="Ma J."/>
        </authorList>
    </citation>
    <scope>NUCLEOTIDE SEQUENCE [LARGE SCALE GENOMIC DNA]</scope>
    <source>
        <strain evidence="3">CCUG 49452</strain>
    </source>
</reference>
<protein>
    <recommendedName>
        <fullName evidence="4">NADH dehydrogenase subunit 2</fullName>
    </recommendedName>
</protein>
<organism evidence="2 3">
    <name type="scientific">Giesbergeria sinuosa</name>
    <dbReference type="NCBI Taxonomy" id="80883"/>
    <lineage>
        <taxon>Bacteria</taxon>
        <taxon>Pseudomonadati</taxon>
        <taxon>Pseudomonadota</taxon>
        <taxon>Betaproteobacteria</taxon>
        <taxon>Burkholderiales</taxon>
        <taxon>Comamonadaceae</taxon>
        <taxon>Giesbergeria</taxon>
    </lineage>
</organism>
<keyword evidence="3" id="KW-1185">Reference proteome</keyword>
<comment type="caution">
    <text evidence="2">The sequence shown here is derived from an EMBL/GenBank/DDBJ whole genome shotgun (WGS) entry which is preliminary data.</text>
</comment>
<keyword evidence="1" id="KW-0472">Membrane</keyword>
<dbReference type="EMBL" id="JBHSHJ010000012">
    <property type="protein sequence ID" value="MFC4789969.1"/>
    <property type="molecule type" value="Genomic_DNA"/>
</dbReference>
<keyword evidence="1" id="KW-1133">Transmembrane helix</keyword>
<evidence type="ECO:0000256" key="1">
    <source>
        <dbReference type="SAM" id="Phobius"/>
    </source>
</evidence>
<sequence length="74" mass="8078">MNNVALVLLSLIAVGGLVLVGFTWLLQRALPASWPQAKRWSVAMVTTPSVFFLVILLLSGSGFLQEQLGQWLLP</sequence>
<accession>A0ABV9QGT1</accession>
<dbReference type="Proteomes" id="UP001596001">
    <property type="component" value="Unassembled WGS sequence"/>
</dbReference>
<dbReference type="RefSeq" id="WP_382433867.1">
    <property type="nucleotide sequence ID" value="NZ_JBHSHJ010000012.1"/>
</dbReference>
<evidence type="ECO:0008006" key="4">
    <source>
        <dbReference type="Google" id="ProtNLM"/>
    </source>
</evidence>
<proteinExistence type="predicted"/>
<feature type="transmembrane region" description="Helical" evidence="1">
    <location>
        <begin position="6"/>
        <end position="30"/>
    </location>
</feature>
<name>A0ABV9QGT1_9BURK</name>
<feature type="transmembrane region" description="Helical" evidence="1">
    <location>
        <begin position="42"/>
        <end position="64"/>
    </location>
</feature>
<evidence type="ECO:0000313" key="3">
    <source>
        <dbReference type="Proteomes" id="UP001596001"/>
    </source>
</evidence>